<protein>
    <recommendedName>
        <fullName evidence="5">G domain-containing protein</fullName>
    </recommendedName>
</protein>
<dbReference type="InterPro" id="IPR004095">
    <property type="entry name" value="TGS"/>
</dbReference>
<feature type="domain" description="G" evidence="1">
    <location>
        <begin position="23"/>
        <end position="114"/>
    </location>
</feature>
<comment type="caution">
    <text evidence="3">The sequence shown here is derived from an EMBL/GenBank/DDBJ whole genome shotgun (WGS) entry which is preliminary data.</text>
</comment>
<dbReference type="SUPFAM" id="SSF52540">
    <property type="entry name" value="P-loop containing nucleoside triphosphate hydrolases"/>
    <property type="match status" value="1"/>
</dbReference>
<dbReference type="GO" id="GO:0003924">
    <property type="term" value="F:GTPase activity"/>
    <property type="evidence" value="ECO:0007669"/>
    <property type="project" value="InterPro"/>
</dbReference>
<dbReference type="InterPro" id="IPR027417">
    <property type="entry name" value="P-loop_NTPase"/>
</dbReference>
<feature type="domain" description="TGS" evidence="2">
    <location>
        <begin position="168"/>
        <end position="221"/>
    </location>
</feature>
<organism evidence="3 4">
    <name type="scientific">Candidatus Nanoclepta minutus</name>
    <dbReference type="NCBI Taxonomy" id="1940235"/>
    <lineage>
        <taxon>Archaea</taxon>
        <taxon>Nanobdellota</taxon>
        <taxon>Candidatus Nanoclepta</taxon>
    </lineage>
</organism>
<dbReference type="InterPro" id="IPR045001">
    <property type="entry name" value="DRG"/>
</dbReference>
<evidence type="ECO:0000259" key="2">
    <source>
        <dbReference type="Pfam" id="PF02824"/>
    </source>
</evidence>
<dbReference type="Pfam" id="PF02824">
    <property type="entry name" value="TGS"/>
    <property type="match status" value="1"/>
</dbReference>
<dbReference type="Pfam" id="PF01926">
    <property type="entry name" value="MMR_HSR1"/>
    <property type="match status" value="1"/>
</dbReference>
<dbReference type="PRINTS" id="PR00326">
    <property type="entry name" value="GTP1OBG"/>
</dbReference>
<dbReference type="Gene3D" id="3.40.50.300">
    <property type="entry name" value="P-loop containing nucleotide triphosphate hydrolases"/>
    <property type="match status" value="1"/>
</dbReference>
<evidence type="ECO:0000313" key="3">
    <source>
        <dbReference type="EMBL" id="RIB35285.1"/>
    </source>
</evidence>
<evidence type="ECO:0000313" key="4">
    <source>
        <dbReference type="Proteomes" id="UP000266622"/>
    </source>
</evidence>
<proteinExistence type="predicted"/>
<dbReference type="PANTHER" id="PTHR43127">
    <property type="entry name" value="DEVELOPMENTALLY-REGULATED GTP-BINDING PROTEIN 2"/>
    <property type="match status" value="1"/>
</dbReference>
<dbReference type="Proteomes" id="UP000266622">
    <property type="component" value="Unassembled WGS sequence"/>
</dbReference>
<gene>
    <name evidence="3" type="ORF">BXU00_02005</name>
</gene>
<evidence type="ECO:0008006" key="5">
    <source>
        <dbReference type="Google" id="ProtNLM"/>
    </source>
</evidence>
<evidence type="ECO:0000259" key="1">
    <source>
        <dbReference type="Pfam" id="PF01926"/>
    </source>
</evidence>
<sequence length="223" mass="26027">MEKERKGTGRSIKLIEKSGDILISIIGIENSGKSYFLRKFTNANVEVSEIPFSTQEPAIGTIFYNGVYYQFVEIPSTFKRVYRTILSSSDFYILILDTRKDLKEQIDRVNDFCRGIVEFSLDEGNRNYLIIYNKYDDFKDTKIEELLEKIIENKDLIRVFPWNSNHAVILKKGSKIKDFIEKANKKLMEAFKYAKVTRNQKVLKAGLEFELSDLDIVEIKTKF</sequence>
<dbReference type="InterPro" id="IPR006073">
    <property type="entry name" value="GTP-bd"/>
</dbReference>
<accession>A0A397WMI2</accession>
<dbReference type="GO" id="GO:0005525">
    <property type="term" value="F:GTP binding"/>
    <property type="evidence" value="ECO:0007669"/>
    <property type="project" value="InterPro"/>
</dbReference>
<dbReference type="AlphaFoldDB" id="A0A397WMI2"/>
<dbReference type="EMBL" id="MWMI01000003">
    <property type="protein sequence ID" value="RIB35285.1"/>
    <property type="molecule type" value="Genomic_DNA"/>
</dbReference>
<reference evidence="3 4" key="1">
    <citation type="journal article" date="2018" name="Syst. Appl. Microbiol.">
        <title>A new symbiotic nanoarchaeote (Candidatus Nanoclepta minutus) and its host (Zestosphaera tikiterensis gen. nov., sp. nov.) from a New Zealand hot spring.</title>
        <authorList>
            <person name="St John E."/>
            <person name="Liu Y."/>
            <person name="Podar M."/>
            <person name="Stott M.B."/>
            <person name="Meneghin J."/>
            <person name="Chen Z."/>
            <person name="Lagutin K."/>
            <person name="Mitchell K."/>
            <person name="Reysenbach A.L."/>
        </authorList>
    </citation>
    <scope>NUCLEOTIDE SEQUENCE [LARGE SCALE GENOMIC DNA]</scope>
    <source>
        <strain evidence="3">NZ3</strain>
    </source>
</reference>
<name>A0A397WMI2_9ARCH</name>